<dbReference type="EMBL" id="ML178827">
    <property type="protein sequence ID" value="TFL00916.1"/>
    <property type="molecule type" value="Genomic_DNA"/>
</dbReference>
<proteinExistence type="predicted"/>
<protein>
    <submittedName>
        <fullName evidence="1">Uncharacterized protein</fullName>
    </submittedName>
</protein>
<organism evidence="1 2">
    <name type="scientific">Pterulicium gracile</name>
    <dbReference type="NCBI Taxonomy" id="1884261"/>
    <lineage>
        <taxon>Eukaryota</taxon>
        <taxon>Fungi</taxon>
        <taxon>Dikarya</taxon>
        <taxon>Basidiomycota</taxon>
        <taxon>Agaricomycotina</taxon>
        <taxon>Agaricomycetes</taxon>
        <taxon>Agaricomycetidae</taxon>
        <taxon>Agaricales</taxon>
        <taxon>Pleurotineae</taxon>
        <taxon>Pterulaceae</taxon>
        <taxon>Pterulicium</taxon>
    </lineage>
</organism>
<dbReference type="Proteomes" id="UP000305067">
    <property type="component" value="Unassembled WGS sequence"/>
</dbReference>
<sequence>MGARAALHYLASCKWKKGSIQDYVRPASAIITACRGLLALNDRSNVEDDLVHESRANNSKAFQICHLSTQIFLARTLSSGRQFHQARLEFVHRILQYILRTLDTIPQLHLTPHIVGQQDRCLGCCFISDNYPLAWYHDIWLHHAESVETFIPVDLVDAYYGHRLYPWLLCHVSPYSTPDQCLVHQAVTLCGHGLGILLKHHLEKHS</sequence>
<evidence type="ECO:0000313" key="2">
    <source>
        <dbReference type="Proteomes" id="UP000305067"/>
    </source>
</evidence>
<accession>A0A5C3QFY4</accession>
<name>A0A5C3QFY4_9AGAR</name>
<evidence type="ECO:0000313" key="1">
    <source>
        <dbReference type="EMBL" id="TFL00916.1"/>
    </source>
</evidence>
<dbReference type="AlphaFoldDB" id="A0A5C3QFY4"/>
<reference evidence="1 2" key="1">
    <citation type="journal article" date="2019" name="Nat. Ecol. Evol.">
        <title>Megaphylogeny resolves global patterns of mushroom evolution.</title>
        <authorList>
            <person name="Varga T."/>
            <person name="Krizsan K."/>
            <person name="Foldi C."/>
            <person name="Dima B."/>
            <person name="Sanchez-Garcia M."/>
            <person name="Sanchez-Ramirez S."/>
            <person name="Szollosi G.J."/>
            <person name="Szarkandi J.G."/>
            <person name="Papp V."/>
            <person name="Albert L."/>
            <person name="Andreopoulos W."/>
            <person name="Angelini C."/>
            <person name="Antonin V."/>
            <person name="Barry K.W."/>
            <person name="Bougher N.L."/>
            <person name="Buchanan P."/>
            <person name="Buyck B."/>
            <person name="Bense V."/>
            <person name="Catcheside P."/>
            <person name="Chovatia M."/>
            <person name="Cooper J."/>
            <person name="Damon W."/>
            <person name="Desjardin D."/>
            <person name="Finy P."/>
            <person name="Geml J."/>
            <person name="Haridas S."/>
            <person name="Hughes K."/>
            <person name="Justo A."/>
            <person name="Karasinski D."/>
            <person name="Kautmanova I."/>
            <person name="Kiss B."/>
            <person name="Kocsube S."/>
            <person name="Kotiranta H."/>
            <person name="LaButti K.M."/>
            <person name="Lechner B.E."/>
            <person name="Liimatainen K."/>
            <person name="Lipzen A."/>
            <person name="Lukacs Z."/>
            <person name="Mihaltcheva S."/>
            <person name="Morgado L.N."/>
            <person name="Niskanen T."/>
            <person name="Noordeloos M.E."/>
            <person name="Ohm R.A."/>
            <person name="Ortiz-Santana B."/>
            <person name="Ovrebo C."/>
            <person name="Racz N."/>
            <person name="Riley R."/>
            <person name="Savchenko A."/>
            <person name="Shiryaev A."/>
            <person name="Soop K."/>
            <person name="Spirin V."/>
            <person name="Szebenyi C."/>
            <person name="Tomsovsky M."/>
            <person name="Tulloss R.E."/>
            <person name="Uehling J."/>
            <person name="Grigoriev I.V."/>
            <person name="Vagvolgyi C."/>
            <person name="Papp T."/>
            <person name="Martin F.M."/>
            <person name="Miettinen O."/>
            <person name="Hibbett D.S."/>
            <person name="Nagy L.G."/>
        </authorList>
    </citation>
    <scope>NUCLEOTIDE SEQUENCE [LARGE SCALE GENOMIC DNA]</scope>
    <source>
        <strain evidence="1 2">CBS 309.79</strain>
    </source>
</reference>
<keyword evidence="2" id="KW-1185">Reference proteome</keyword>
<gene>
    <name evidence="1" type="ORF">BDV98DRAFT_99526</name>
</gene>